<evidence type="ECO:0000313" key="1">
    <source>
        <dbReference type="EMBL" id="GJE89530.1"/>
    </source>
</evidence>
<dbReference type="EMBL" id="BPQB01000013">
    <property type="protein sequence ID" value="GJE89530.1"/>
    <property type="molecule type" value="Genomic_DNA"/>
</dbReference>
<gene>
    <name evidence="1" type="ORF">PsYK624_056320</name>
</gene>
<accession>A0A9P3LBT3</accession>
<evidence type="ECO:0008006" key="3">
    <source>
        <dbReference type="Google" id="ProtNLM"/>
    </source>
</evidence>
<dbReference type="OrthoDB" id="2800083at2759"/>
<reference evidence="1 2" key="1">
    <citation type="submission" date="2021-08" db="EMBL/GenBank/DDBJ databases">
        <title>Draft Genome Sequence of Phanerochaete sordida strain YK-624.</title>
        <authorList>
            <person name="Mori T."/>
            <person name="Dohra H."/>
            <person name="Suzuki T."/>
            <person name="Kawagishi H."/>
            <person name="Hirai H."/>
        </authorList>
    </citation>
    <scope>NUCLEOTIDE SEQUENCE [LARGE SCALE GENOMIC DNA]</scope>
    <source>
        <strain evidence="1 2">YK-624</strain>
    </source>
</reference>
<comment type="caution">
    <text evidence="1">The sequence shown here is derived from an EMBL/GenBank/DDBJ whole genome shotgun (WGS) entry which is preliminary data.</text>
</comment>
<protein>
    <recommendedName>
        <fullName evidence="3">F-box domain-containing protein</fullName>
    </recommendedName>
</protein>
<dbReference type="AlphaFoldDB" id="A0A9P3LBT3"/>
<keyword evidence="2" id="KW-1185">Reference proteome</keyword>
<dbReference type="Proteomes" id="UP000703269">
    <property type="component" value="Unassembled WGS sequence"/>
</dbReference>
<evidence type="ECO:0000313" key="2">
    <source>
        <dbReference type="Proteomes" id="UP000703269"/>
    </source>
</evidence>
<proteinExistence type="predicted"/>
<name>A0A9P3LBT3_9APHY</name>
<organism evidence="1 2">
    <name type="scientific">Phanerochaete sordida</name>
    <dbReference type="NCBI Taxonomy" id="48140"/>
    <lineage>
        <taxon>Eukaryota</taxon>
        <taxon>Fungi</taxon>
        <taxon>Dikarya</taxon>
        <taxon>Basidiomycota</taxon>
        <taxon>Agaricomycotina</taxon>
        <taxon>Agaricomycetes</taxon>
        <taxon>Polyporales</taxon>
        <taxon>Phanerochaetaceae</taxon>
        <taxon>Phanerochaete</taxon>
    </lineage>
</organism>
<sequence length="303" mass="33140">MQSQAVQTSRAADIPEELFEHILWYACSIGGGRSKTGLKKSVAASVALVCRYWARLARAELFCQITLRNLADVTRFSAILAAAPPAHLEPVAGLLLTLVAAPDQRDVPWLHRVFLHVYPQLPRVPSFRIEALPSDGRPWRSLHPALPRALPGSTMPLDRLVLADVRFTNGRMLARLLASLPLLPYASLHRATFDVAPVREDFYKPPFGLQLCWFTTDSHAACLALVPSLLAHLTERGPAPKLRGGRAAKYVLDAGDLEILDELLSLFSGASAFAIHHGLGQKLTKEQDMQCMPSSTSRKACGG</sequence>